<evidence type="ECO:0000313" key="3">
    <source>
        <dbReference type="Proteomes" id="UP000076532"/>
    </source>
</evidence>
<feature type="region of interest" description="Disordered" evidence="1">
    <location>
        <begin position="70"/>
        <end position="158"/>
    </location>
</feature>
<keyword evidence="3" id="KW-1185">Reference proteome</keyword>
<protein>
    <submittedName>
        <fullName evidence="2">Uncharacterized protein</fullName>
    </submittedName>
</protein>
<gene>
    <name evidence="2" type="ORF">FIBSPDRAFT_905426</name>
</gene>
<organism evidence="2 3">
    <name type="scientific">Athelia psychrophila</name>
    <dbReference type="NCBI Taxonomy" id="1759441"/>
    <lineage>
        <taxon>Eukaryota</taxon>
        <taxon>Fungi</taxon>
        <taxon>Dikarya</taxon>
        <taxon>Basidiomycota</taxon>
        <taxon>Agaricomycotina</taxon>
        <taxon>Agaricomycetes</taxon>
        <taxon>Agaricomycetidae</taxon>
        <taxon>Atheliales</taxon>
        <taxon>Atheliaceae</taxon>
        <taxon>Athelia</taxon>
    </lineage>
</organism>
<feature type="compositionally biased region" description="Low complexity" evidence="1">
    <location>
        <begin position="1"/>
        <end position="18"/>
    </location>
</feature>
<proteinExistence type="predicted"/>
<accession>A0A167TGA6</accession>
<dbReference type="EMBL" id="KV418242">
    <property type="protein sequence ID" value="KZP02911.1"/>
    <property type="molecule type" value="Genomic_DNA"/>
</dbReference>
<feature type="compositionally biased region" description="Low complexity" evidence="1">
    <location>
        <begin position="118"/>
        <end position="129"/>
    </location>
</feature>
<feature type="region of interest" description="Disordered" evidence="1">
    <location>
        <begin position="170"/>
        <end position="212"/>
    </location>
</feature>
<feature type="region of interest" description="Disordered" evidence="1">
    <location>
        <begin position="1"/>
        <end position="52"/>
    </location>
</feature>
<reference evidence="2 3" key="1">
    <citation type="journal article" date="2016" name="Mol. Biol. Evol.">
        <title>Comparative Genomics of Early-Diverging Mushroom-Forming Fungi Provides Insights into the Origins of Lignocellulose Decay Capabilities.</title>
        <authorList>
            <person name="Nagy L.G."/>
            <person name="Riley R."/>
            <person name="Tritt A."/>
            <person name="Adam C."/>
            <person name="Daum C."/>
            <person name="Floudas D."/>
            <person name="Sun H."/>
            <person name="Yadav J.S."/>
            <person name="Pangilinan J."/>
            <person name="Larsson K.H."/>
            <person name="Matsuura K."/>
            <person name="Barry K."/>
            <person name="Labutti K."/>
            <person name="Kuo R."/>
            <person name="Ohm R.A."/>
            <person name="Bhattacharya S.S."/>
            <person name="Shirouzu T."/>
            <person name="Yoshinaga Y."/>
            <person name="Martin F.M."/>
            <person name="Grigoriev I.V."/>
            <person name="Hibbett D.S."/>
        </authorList>
    </citation>
    <scope>NUCLEOTIDE SEQUENCE [LARGE SCALE GENOMIC DNA]</scope>
    <source>
        <strain evidence="2 3">CBS 109695</strain>
    </source>
</reference>
<name>A0A167TGA6_9AGAM</name>
<evidence type="ECO:0000313" key="2">
    <source>
        <dbReference type="EMBL" id="KZP02911.1"/>
    </source>
</evidence>
<evidence type="ECO:0000256" key="1">
    <source>
        <dbReference type="SAM" id="MobiDB-lite"/>
    </source>
</evidence>
<feature type="compositionally biased region" description="Basic and acidic residues" evidence="1">
    <location>
        <begin position="179"/>
        <end position="212"/>
    </location>
</feature>
<dbReference type="Proteomes" id="UP000076532">
    <property type="component" value="Unassembled WGS sequence"/>
</dbReference>
<sequence length="212" mass="23571">MSSHSSSNGSQSSSPIHSVRLIVASESAKPSRKPFPNFESSDPYHWSPGMYWHSDDSMMGNQLAYFEKHGYPSLPKTAGQQYISPEGSSPCVGAARRRSSFEENSVTVPRKRTRSRGPTESDSEPPSSEHAQTRASKRLRLNFSSSSEAPQKARAAREMRSFLDKLLRLDSDEDVSEPLAEHGDATELEAPRAKTSRLERREAWRSSRGESA</sequence>
<dbReference type="AlphaFoldDB" id="A0A167TGA6"/>
<feature type="compositionally biased region" description="Polar residues" evidence="1">
    <location>
        <begin position="78"/>
        <end position="87"/>
    </location>
</feature>